<dbReference type="OrthoDB" id="4181272at2759"/>
<sequence>MNEASGEEIRDFELSKERESAYIGCAKISLEHIDFPYSEVGTRDVTSRNVRQLLAEFKQNRCSRLVPDHWIRAIIQPEQLQEFLRYNNLTSLSRQGPVPLRLRPEWKVPCLEGRIRVAAASQWLEGPENRWWVVSFLDSTRLSIDQRRIIQENQERSQEHLSGEIYRNVGYYQQKGNELAVGEWIARWPIGIQRDFKQLRERSINLPLQEALDRLQQFPGLWSTWELAYYIDHIISIYVEITVGKSEILDAGTVELFQGRSPYWSKIDREYVEEIFADGSAFPEVTSPAERDQLRQRVLQVQCILPSLRTLHEDTKYLEPVMKLMRRLLPASFKGTIQSGMRRQYTPAADDGSLIQTSESSYRREHGQSQAYGFWAAYRQVVLAGMRDFYGLVPNFKPHKMHKLSSATRQPDSRVLWDRFKGVARPVGFRFPQARQGGTPPIVAHHANISRPALTTNDANEWSFRDTCGMTDGASFFSDQKYLYLDNIYSHVPDEPRQQVTSFSVKRDFFLAFFPRFTEPTAVLPPPQPSGQSRRVADVLGDIIMSDATPAPVQARPMGSSQERAESIAAGDNSVLDVPPLPISQEQADIAIPDVSPPIPRITVTQPSPQPETQPPVEQDDGEPRIVFQNPWLCLATCVLKSHAGDFPTTISAGHRWMAEVKQTGLDRQDRRLSPVSFMQIGNILSQGKIIVSGERTDQYNTNLDIVPPSGPLFATYFPFPSGNSWDFEDEL</sequence>
<dbReference type="RefSeq" id="XP_002625625.1">
    <property type="nucleotide sequence ID" value="XM_002625579.1"/>
</dbReference>
<dbReference type="VEuPathDB" id="FungiDB:BDBG_03684"/>
<reference evidence="3" key="1">
    <citation type="journal article" date="2015" name="PLoS Genet.">
        <title>The dynamic genome and transcriptome of the human fungal pathogen Blastomyces and close relative Emmonsia.</title>
        <authorList>
            <person name="Munoz J.F."/>
            <person name="Gauthier G.M."/>
            <person name="Desjardins C.A."/>
            <person name="Gallo J.E."/>
            <person name="Holder J."/>
            <person name="Sullivan T.D."/>
            <person name="Marty A.J."/>
            <person name="Carmen J.C."/>
            <person name="Chen Z."/>
            <person name="Ding L."/>
            <person name="Gujja S."/>
            <person name="Magrini V."/>
            <person name="Misas E."/>
            <person name="Mitreva M."/>
            <person name="Priest M."/>
            <person name="Saif S."/>
            <person name="Whiston E.A."/>
            <person name="Young S."/>
            <person name="Zeng Q."/>
            <person name="Goldman W.E."/>
            <person name="Mardis E.R."/>
            <person name="Taylor J.W."/>
            <person name="McEwen J.G."/>
            <person name="Clay O.K."/>
            <person name="Klein B.S."/>
            <person name="Cuomo C.A."/>
        </authorList>
    </citation>
    <scope>NUCLEOTIDE SEQUENCE [LARGE SCALE GENOMIC DNA]</scope>
    <source>
        <strain evidence="3">SLH14081</strain>
    </source>
</reference>
<dbReference type="AlphaFoldDB" id="A0A179UMK8"/>
<dbReference type="Pfam" id="PF12520">
    <property type="entry name" value="DUF3723"/>
    <property type="match status" value="2"/>
</dbReference>
<name>A0A179UMK8_BLAGS</name>
<keyword evidence="3" id="KW-1185">Reference proteome</keyword>
<accession>A0A179UMK8</accession>
<protein>
    <submittedName>
        <fullName evidence="2">Uncharacterized protein</fullName>
    </submittedName>
</protein>
<dbReference type="InterPro" id="IPR022198">
    <property type="entry name" value="DUF3723"/>
</dbReference>
<dbReference type="KEGG" id="bgh:BDBG_03684"/>
<proteinExistence type="predicted"/>
<evidence type="ECO:0000313" key="3">
    <source>
        <dbReference type="Proteomes" id="UP000002038"/>
    </source>
</evidence>
<gene>
    <name evidence="2" type="ORF">BDBG_03684</name>
</gene>
<organism evidence="2 3">
    <name type="scientific">Blastomyces gilchristii (strain SLH14081)</name>
    <name type="common">Blastomyces dermatitidis</name>
    <dbReference type="NCBI Taxonomy" id="559298"/>
    <lineage>
        <taxon>Eukaryota</taxon>
        <taxon>Fungi</taxon>
        <taxon>Dikarya</taxon>
        <taxon>Ascomycota</taxon>
        <taxon>Pezizomycotina</taxon>
        <taxon>Eurotiomycetes</taxon>
        <taxon>Eurotiomycetidae</taxon>
        <taxon>Onygenales</taxon>
        <taxon>Ajellomycetaceae</taxon>
        <taxon>Blastomyces</taxon>
    </lineage>
</organism>
<dbReference type="EMBL" id="GG657453">
    <property type="protein sequence ID" value="OAT07642.1"/>
    <property type="molecule type" value="Genomic_DNA"/>
</dbReference>
<evidence type="ECO:0000256" key="1">
    <source>
        <dbReference type="SAM" id="MobiDB-lite"/>
    </source>
</evidence>
<dbReference type="GeneID" id="8505167"/>
<feature type="region of interest" description="Disordered" evidence="1">
    <location>
        <begin position="593"/>
        <end position="623"/>
    </location>
</feature>
<evidence type="ECO:0000313" key="2">
    <source>
        <dbReference type="EMBL" id="OAT07642.1"/>
    </source>
</evidence>
<dbReference type="Proteomes" id="UP000002038">
    <property type="component" value="Unassembled WGS sequence"/>
</dbReference>